<feature type="region of interest" description="Disordered" evidence="4">
    <location>
        <begin position="534"/>
        <end position="553"/>
    </location>
</feature>
<feature type="compositionally biased region" description="Polar residues" evidence="4">
    <location>
        <begin position="400"/>
        <end position="421"/>
    </location>
</feature>
<dbReference type="SMART" id="SM00248">
    <property type="entry name" value="ANK"/>
    <property type="match status" value="6"/>
</dbReference>
<evidence type="ECO:0000259" key="5">
    <source>
        <dbReference type="PROSITE" id="PS01179"/>
    </source>
</evidence>
<reference evidence="8" key="1">
    <citation type="submission" date="2024-02" db="UniProtKB">
        <authorList>
            <consortium name="WormBaseParasite"/>
        </authorList>
    </citation>
    <scope>IDENTIFICATION</scope>
</reference>
<dbReference type="InterPro" id="IPR001660">
    <property type="entry name" value="SAM"/>
</dbReference>
<dbReference type="PROSITE" id="PS50105">
    <property type="entry name" value="SAM_DOMAIN"/>
    <property type="match status" value="1"/>
</dbReference>
<feature type="region of interest" description="Disordered" evidence="4">
    <location>
        <begin position="913"/>
        <end position="948"/>
    </location>
</feature>
<dbReference type="SUPFAM" id="SSF48403">
    <property type="entry name" value="Ankyrin repeat"/>
    <property type="match status" value="1"/>
</dbReference>
<evidence type="ECO:0000256" key="3">
    <source>
        <dbReference type="PROSITE-ProRule" id="PRU00023"/>
    </source>
</evidence>
<dbReference type="PROSITE" id="PS01179">
    <property type="entry name" value="PID"/>
    <property type="match status" value="1"/>
</dbReference>
<feature type="compositionally biased region" description="Low complexity" evidence="4">
    <location>
        <begin position="688"/>
        <end position="699"/>
    </location>
</feature>
<dbReference type="Pfam" id="PF13857">
    <property type="entry name" value="Ank_5"/>
    <property type="match status" value="1"/>
</dbReference>
<feature type="domain" description="PID" evidence="5">
    <location>
        <begin position="1126"/>
        <end position="1245"/>
    </location>
</feature>
<feature type="compositionally biased region" description="Basic and acidic residues" evidence="4">
    <location>
        <begin position="327"/>
        <end position="341"/>
    </location>
</feature>
<dbReference type="Pfam" id="PF00536">
    <property type="entry name" value="SAM_1"/>
    <property type="match status" value="1"/>
</dbReference>
<accession>A0AAF3ESQ0</accession>
<feature type="repeat" description="ANK" evidence="3">
    <location>
        <begin position="241"/>
        <end position="273"/>
    </location>
</feature>
<dbReference type="SMART" id="SM00462">
    <property type="entry name" value="PTB"/>
    <property type="match status" value="1"/>
</dbReference>
<evidence type="ECO:0000313" key="7">
    <source>
        <dbReference type="Proteomes" id="UP000887575"/>
    </source>
</evidence>
<dbReference type="InterPro" id="IPR033635">
    <property type="entry name" value="ANKS1/Caskin"/>
</dbReference>
<sequence length="1270" mass="140111">MVKELSNNNNELFEICRKNDLEKLQYWLTLKRSKRPRTPLNFLRSTTPNSAWLAAIRDPNSQYTVLHTVALHGYEAVCQTLIESDVQLCSAKDKRGCLPLHLAAWNGHLGIVKLLCEAARSTIDSPNNAQETAMHLAAQHGHSRIVQMLIDYGADASVRNARCETPLDIAARTGHASVVKILVTLCPDLALQSAVECASTAENGRSAPMVVYPIHAAARHSHIQCLQMLRFAGFDLNYVTDEGSALHVAAMFGQIEAVKYLIEEGINPHIKDSRGRSVLEMLDEHENQRASDLTQVIQSRDGWRHCRRLIQTYIQKCGHLNSSSDSGIDRPDADRSPKEVIWRPLPSTSRAANDATRSNKSASPSSNFRPPSIRAELIDLDQIEDPNSTISISTKDDQDSISQISPCSTNYSTGSRWSSRMSDGRTPRFPLTSPNTKSRHSSVKRFPETMPASMSIARTNTLPTRASILPVSNGASCVYKPPPGVEPKRVLQSDGTSHTYNPGFSYDNVPSNRQWVHDCNDPRELGLPPAIRAIPTRSDGTQTLPAPRNRNRPNVLQTFSSIQEDPIAPVSFTDRPLHETSPSYGRSVTQLNGTLEKNREGSITSNGSVERKIGPVTKPPAVPKIVARWSRNLDREDSLGLGNVLDTREPSVFTFACSTLGRQSNSPPSVSYSDGRAPLAIPEELTRSTSTSIMSNSMSPERTINSSEKRISNTEQSSVRTERSVETIHDPKRDHSLSDTIRLSFPLDSHPQSDPPSPQTSQSQIFDALCGSESFRGTRRIPSTTSMGSESTAASTCSLPLISQISTTPPSSSSPQKEPSTKQISTDTSSSIEVKMRGISLKGMNGLNGNETARSLNETAEWNKINAILGSFGGAVCRESVFASRYEPQVAVFLRDRHSRALTIQKKLCSPFEVSPSPIPSSSSSPSNPSRRLSTPPRTSQSPQPKPLSVPDWLNIVVGVPQPRAIDAGKVLVDRGFDKSSQMKISLNRALLHEIGIDKVTQGELLNYLETIDFETTSANSFNYISDWLCSLELTDYLGNFLSNGFKSMLIVRAAELNTKKLNEMGITKPGHIHRILGSLARARDEEKRDTMERKEKLKKQIALEKMSSPIPPPGDQIDYSQTATFSAHYLGSVEISNIDGTEESRRAMNKLKRQIREIAKVPQVHLEISVDGVNVHDATTKRTMTSHPISQIQIVCQDERDLNCFAYITQDIDRNFAHVFCVLTADVATEIIMTLGSAFEMAYNLQRTKRRSQTEPENGQGSVEEISDV</sequence>
<feature type="repeat" description="ANK" evidence="3">
    <location>
        <begin position="129"/>
        <end position="161"/>
    </location>
</feature>
<keyword evidence="1" id="KW-0677">Repeat</keyword>
<dbReference type="PROSITE" id="PS50088">
    <property type="entry name" value="ANK_REPEAT"/>
    <property type="match status" value="3"/>
</dbReference>
<dbReference type="Gene3D" id="2.30.29.30">
    <property type="entry name" value="Pleckstrin-homology domain (PH domain)/Phosphotyrosine-binding domain (PTB)"/>
    <property type="match status" value="1"/>
</dbReference>
<dbReference type="SUPFAM" id="SSF50729">
    <property type="entry name" value="PH domain-like"/>
    <property type="match status" value="1"/>
</dbReference>
<organism evidence="7 8">
    <name type="scientific">Mesorhabditis belari</name>
    <dbReference type="NCBI Taxonomy" id="2138241"/>
    <lineage>
        <taxon>Eukaryota</taxon>
        <taxon>Metazoa</taxon>
        <taxon>Ecdysozoa</taxon>
        <taxon>Nematoda</taxon>
        <taxon>Chromadorea</taxon>
        <taxon>Rhabditida</taxon>
        <taxon>Rhabditina</taxon>
        <taxon>Rhabditomorpha</taxon>
        <taxon>Rhabditoidea</taxon>
        <taxon>Rhabditidae</taxon>
        <taxon>Mesorhabditinae</taxon>
        <taxon>Mesorhabditis</taxon>
    </lineage>
</organism>
<feature type="repeat" description="ANK" evidence="3">
    <location>
        <begin position="95"/>
        <end position="115"/>
    </location>
</feature>
<dbReference type="GO" id="GO:0005829">
    <property type="term" value="C:cytosol"/>
    <property type="evidence" value="ECO:0007669"/>
    <property type="project" value="TreeGrafter"/>
</dbReference>
<dbReference type="AlphaFoldDB" id="A0AAF3ESQ0"/>
<feature type="region of interest" description="Disordered" evidence="4">
    <location>
        <begin position="660"/>
        <end position="764"/>
    </location>
</feature>
<feature type="domain" description="SAM" evidence="6">
    <location>
        <begin position="1020"/>
        <end position="1086"/>
    </location>
</feature>
<evidence type="ECO:0000256" key="2">
    <source>
        <dbReference type="ARBA" id="ARBA00023043"/>
    </source>
</evidence>
<dbReference type="Proteomes" id="UP000887575">
    <property type="component" value="Unassembled WGS sequence"/>
</dbReference>
<dbReference type="Pfam" id="PF00640">
    <property type="entry name" value="PID"/>
    <property type="match status" value="1"/>
</dbReference>
<feature type="compositionally biased region" description="Low complexity" evidence="4">
    <location>
        <begin position="913"/>
        <end position="943"/>
    </location>
</feature>
<feature type="compositionally biased region" description="Polar residues" evidence="4">
    <location>
        <begin position="346"/>
        <end position="369"/>
    </location>
</feature>
<dbReference type="PRINTS" id="PR01415">
    <property type="entry name" value="ANKYRIN"/>
</dbReference>
<feature type="compositionally biased region" description="Polar residues" evidence="4">
    <location>
        <begin position="781"/>
        <end position="798"/>
    </location>
</feature>
<evidence type="ECO:0000256" key="4">
    <source>
        <dbReference type="SAM" id="MobiDB-lite"/>
    </source>
</evidence>
<name>A0AAF3ESQ0_9BILA</name>
<dbReference type="WBParaSite" id="MBELARI_LOCUS16850">
    <property type="protein sequence ID" value="MBELARI_LOCUS16850"/>
    <property type="gene ID" value="MBELARI_LOCUS16850"/>
</dbReference>
<feature type="region of interest" description="Disordered" evidence="4">
    <location>
        <begin position="776"/>
        <end position="831"/>
    </location>
</feature>
<dbReference type="PANTHER" id="PTHR24174">
    <property type="entry name" value="ANKYRIN REPEAT AND STERILE ALPHA MOTIF DOMAIN-CONTAINING PROTEIN 1"/>
    <property type="match status" value="1"/>
</dbReference>
<dbReference type="InterPro" id="IPR006020">
    <property type="entry name" value="PTB/PI_dom"/>
</dbReference>
<dbReference type="Gene3D" id="1.25.40.20">
    <property type="entry name" value="Ankyrin repeat-containing domain"/>
    <property type="match status" value="2"/>
</dbReference>
<dbReference type="InterPro" id="IPR002110">
    <property type="entry name" value="Ankyrin_rpt"/>
</dbReference>
<dbReference type="SUPFAM" id="SSF47769">
    <property type="entry name" value="SAM/Pointed domain"/>
    <property type="match status" value="1"/>
</dbReference>
<dbReference type="PROSITE" id="PS50297">
    <property type="entry name" value="ANK_REP_REGION"/>
    <property type="match status" value="3"/>
</dbReference>
<keyword evidence="2 3" id="KW-0040">ANK repeat</keyword>
<feature type="region of interest" description="Disordered" evidence="4">
    <location>
        <begin position="1250"/>
        <end position="1270"/>
    </location>
</feature>
<dbReference type="PANTHER" id="PTHR24174:SF16">
    <property type="entry name" value="CASKIN-2"/>
    <property type="match status" value="1"/>
</dbReference>
<dbReference type="Pfam" id="PF12796">
    <property type="entry name" value="Ank_2"/>
    <property type="match status" value="2"/>
</dbReference>
<evidence type="ECO:0000313" key="8">
    <source>
        <dbReference type="WBParaSite" id="MBELARI_LOCUS16850"/>
    </source>
</evidence>
<protein>
    <submittedName>
        <fullName evidence="8">Ankyrin repeat and sterile alpha motif domain-containing protein 1B</fullName>
    </submittedName>
</protein>
<dbReference type="SMART" id="SM00454">
    <property type="entry name" value="SAM"/>
    <property type="match status" value="1"/>
</dbReference>
<dbReference type="Gene3D" id="1.10.150.50">
    <property type="entry name" value="Transcription Factor, Ets-1"/>
    <property type="match status" value="1"/>
</dbReference>
<proteinExistence type="predicted"/>
<dbReference type="InterPro" id="IPR013761">
    <property type="entry name" value="SAM/pointed_sf"/>
</dbReference>
<evidence type="ECO:0000259" key="6">
    <source>
        <dbReference type="PROSITE" id="PS50105"/>
    </source>
</evidence>
<dbReference type="InterPro" id="IPR011993">
    <property type="entry name" value="PH-like_dom_sf"/>
</dbReference>
<feature type="region of interest" description="Disordered" evidence="4">
    <location>
        <begin position="321"/>
        <end position="443"/>
    </location>
</feature>
<feature type="compositionally biased region" description="Polar residues" evidence="4">
    <location>
        <begin position="660"/>
        <end position="672"/>
    </location>
</feature>
<dbReference type="InterPro" id="IPR036770">
    <property type="entry name" value="Ankyrin_rpt-contain_sf"/>
</dbReference>
<evidence type="ECO:0000256" key="1">
    <source>
        <dbReference type="ARBA" id="ARBA00022737"/>
    </source>
</evidence>
<keyword evidence="7" id="KW-1185">Reference proteome</keyword>
<feature type="compositionally biased region" description="Low complexity" evidence="4">
    <location>
        <begin position="802"/>
        <end position="823"/>
    </location>
</feature>
<feature type="compositionally biased region" description="Basic and acidic residues" evidence="4">
    <location>
        <begin position="720"/>
        <end position="737"/>
    </location>
</feature>